<keyword evidence="4" id="KW-1003">Cell membrane</keyword>
<comment type="caution">
    <text evidence="20">The sequence shown here is derived from an EMBL/GenBank/DDBJ whole genome shotgun (WGS) entry which is preliminary data.</text>
</comment>
<evidence type="ECO:0000256" key="1">
    <source>
        <dbReference type="ARBA" id="ARBA00000085"/>
    </source>
</evidence>
<keyword evidence="8" id="KW-0547">Nucleotide-binding</keyword>
<dbReference type="PANTHER" id="PTHR45528:SF11">
    <property type="entry name" value="HISTIDINE KINASE"/>
    <property type="match status" value="1"/>
</dbReference>
<dbReference type="SUPFAM" id="SSF47384">
    <property type="entry name" value="Homodimeric domain of signal transducing histidine kinase"/>
    <property type="match status" value="1"/>
</dbReference>
<evidence type="ECO:0000256" key="16">
    <source>
        <dbReference type="ARBA" id="ARBA00040841"/>
    </source>
</evidence>
<keyword evidence="11 17" id="KW-1133">Transmembrane helix</keyword>
<keyword evidence="5" id="KW-0597">Phosphoprotein</keyword>
<evidence type="ECO:0000256" key="8">
    <source>
        <dbReference type="ARBA" id="ARBA00022741"/>
    </source>
</evidence>
<comment type="function">
    <text evidence="15">Member of the two-component regulatory system HssS/HssR involved in intracellular heme homeostasis and tempering of staphylococcal virulence. HssS functions as a heme sensor histidine kinase which is autophosphorylated at a histidine residue and transfers its phosphate group to an aspartate residue of HssR. HssR/HssS activates the expression of hrtAB, an efflux pump, in response to extracellular heme, hemin, hemoglobin or blood.</text>
</comment>
<dbReference type="Proteomes" id="UP000053881">
    <property type="component" value="Unassembled WGS sequence"/>
</dbReference>
<dbReference type="PATRIC" id="fig|217031.4.peg.3161"/>
<evidence type="ECO:0000256" key="13">
    <source>
        <dbReference type="ARBA" id="ARBA00023026"/>
    </source>
</evidence>
<dbReference type="FunFam" id="1.10.287.130:FF:000001">
    <property type="entry name" value="Two-component sensor histidine kinase"/>
    <property type="match status" value="1"/>
</dbReference>
<organism evidence="20 21">
    <name type="scientific">Lederbergia galactosidilytica</name>
    <dbReference type="NCBI Taxonomy" id="217031"/>
    <lineage>
        <taxon>Bacteria</taxon>
        <taxon>Bacillati</taxon>
        <taxon>Bacillota</taxon>
        <taxon>Bacilli</taxon>
        <taxon>Bacillales</taxon>
        <taxon>Bacillaceae</taxon>
        <taxon>Lederbergia</taxon>
    </lineage>
</organism>
<dbReference type="SUPFAM" id="SSF55874">
    <property type="entry name" value="ATPase domain of HSP90 chaperone/DNA topoisomerase II/histidine kinase"/>
    <property type="match status" value="1"/>
</dbReference>
<dbReference type="InterPro" id="IPR005467">
    <property type="entry name" value="His_kinase_dom"/>
</dbReference>
<dbReference type="InterPro" id="IPR050398">
    <property type="entry name" value="HssS/ArlS-like"/>
</dbReference>
<dbReference type="SUPFAM" id="SSF158472">
    <property type="entry name" value="HAMP domain-like"/>
    <property type="match status" value="1"/>
</dbReference>
<dbReference type="CDD" id="cd06225">
    <property type="entry name" value="HAMP"/>
    <property type="match status" value="1"/>
</dbReference>
<dbReference type="Gene3D" id="6.10.340.10">
    <property type="match status" value="1"/>
</dbReference>
<keyword evidence="12" id="KW-0902">Two-component regulatory system</keyword>
<dbReference type="SMART" id="SM00387">
    <property type="entry name" value="HATPase_c"/>
    <property type="match status" value="1"/>
</dbReference>
<dbReference type="Pfam" id="PF00512">
    <property type="entry name" value="HisKA"/>
    <property type="match status" value="1"/>
</dbReference>
<accession>A0A0Q9Y5K9</accession>
<keyword evidence="6" id="KW-0808">Transferase</keyword>
<sequence length="460" mass="52737">MKTLYVRIVLTFALIALISGVIAFLFSNLYYQIKLKDYNEEKILEVAQEISFLYEHSDDNMPVDEYLNRIANMNFQLYLVNQDMEGFRFGDEFRSYALDGAIIQSVLNGETYHGISEFQSSLFVTGFFKDDIKNSIGIPIKVDGEIQALFVRPNVEKQFGEMRIVFSILLGLTFLISLALIAIFAGFLVRPIKKLTKATKRIAGGHYDIQLDRNRRDEIGDLARDFERMAISLKKLDDMRQEFVSNVSHEIQSPLTSIRGFIKAIRTKSVSAEQADQYLEIIEKESGRLSSLSKQLLMLSSLDKEAKVLHKESFRLDEQIREIVLLTEWEWNTKNLKLELDLPEIVVKADRQLLQQVWTNLLINSIKFTAEAGTIFISAAIDDQILVTFRDTGTGIPEEELPYIFDRFYMADKSRNRAQAGSGLGLSVVKKIIDLHEGEIEVTSKLEEGTEFIIRLPWRE</sequence>
<dbReference type="CDD" id="cd00082">
    <property type="entry name" value="HisKA"/>
    <property type="match status" value="1"/>
</dbReference>
<evidence type="ECO:0000259" key="19">
    <source>
        <dbReference type="PROSITE" id="PS50885"/>
    </source>
</evidence>
<evidence type="ECO:0000256" key="2">
    <source>
        <dbReference type="ARBA" id="ARBA00004651"/>
    </source>
</evidence>
<evidence type="ECO:0000256" key="9">
    <source>
        <dbReference type="ARBA" id="ARBA00022777"/>
    </source>
</evidence>
<dbReference type="GO" id="GO:0005524">
    <property type="term" value="F:ATP binding"/>
    <property type="evidence" value="ECO:0007669"/>
    <property type="project" value="UniProtKB-KW"/>
</dbReference>
<dbReference type="CDD" id="cd00075">
    <property type="entry name" value="HATPase"/>
    <property type="match status" value="1"/>
</dbReference>
<dbReference type="InterPro" id="IPR003660">
    <property type="entry name" value="HAMP_dom"/>
</dbReference>
<dbReference type="Pfam" id="PF02518">
    <property type="entry name" value="HATPase_c"/>
    <property type="match status" value="1"/>
</dbReference>
<proteinExistence type="predicted"/>
<dbReference type="PRINTS" id="PR00344">
    <property type="entry name" value="BCTRLSENSOR"/>
</dbReference>
<evidence type="ECO:0000256" key="17">
    <source>
        <dbReference type="SAM" id="Phobius"/>
    </source>
</evidence>
<name>A0A0Q9Y5K9_9BACI</name>
<reference evidence="20 21" key="1">
    <citation type="submission" date="2015-06" db="EMBL/GenBank/DDBJ databases">
        <title>Genome sequencing project of Bacillus galactosidilyticus PL133.</title>
        <authorList>
            <person name="Gaiero J."/>
            <person name="Nicol R."/>
            <person name="Habash M."/>
        </authorList>
    </citation>
    <scope>NUCLEOTIDE SEQUENCE [LARGE SCALE GENOMIC DNA]</scope>
    <source>
        <strain evidence="20 21">PL133</strain>
    </source>
</reference>
<dbReference type="PANTHER" id="PTHR45528">
    <property type="entry name" value="SENSOR HISTIDINE KINASE CPXA"/>
    <property type="match status" value="1"/>
</dbReference>
<dbReference type="SMART" id="SM00388">
    <property type="entry name" value="HisKA"/>
    <property type="match status" value="1"/>
</dbReference>
<comment type="catalytic activity">
    <reaction evidence="1">
        <text>ATP + protein L-histidine = ADP + protein N-phospho-L-histidine.</text>
        <dbReference type="EC" id="2.7.13.3"/>
    </reaction>
</comment>
<dbReference type="FunFam" id="3.30.565.10:FF:000006">
    <property type="entry name" value="Sensor histidine kinase WalK"/>
    <property type="match status" value="1"/>
</dbReference>
<keyword evidence="10" id="KW-0067">ATP-binding</keyword>
<dbReference type="Pfam" id="PF00672">
    <property type="entry name" value="HAMP"/>
    <property type="match status" value="1"/>
</dbReference>
<evidence type="ECO:0000256" key="10">
    <source>
        <dbReference type="ARBA" id="ARBA00022840"/>
    </source>
</evidence>
<feature type="transmembrane region" description="Helical" evidence="17">
    <location>
        <begin position="164"/>
        <end position="189"/>
    </location>
</feature>
<dbReference type="InterPro" id="IPR036890">
    <property type="entry name" value="HATPase_C_sf"/>
</dbReference>
<keyword evidence="13" id="KW-0843">Virulence</keyword>
<evidence type="ECO:0000256" key="5">
    <source>
        <dbReference type="ARBA" id="ARBA00022553"/>
    </source>
</evidence>
<dbReference type="EMBL" id="LGPB01000081">
    <property type="protein sequence ID" value="KRG13066.1"/>
    <property type="molecule type" value="Genomic_DNA"/>
</dbReference>
<dbReference type="GO" id="GO:0000155">
    <property type="term" value="F:phosphorelay sensor kinase activity"/>
    <property type="evidence" value="ECO:0007669"/>
    <property type="project" value="InterPro"/>
</dbReference>
<dbReference type="GO" id="GO:0005886">
    <property type="term" value="C:plasma membrane"/>
    <property type="evidence" value="ECO:0007669"/>
    <property type="project" value="UniProtKB-SubCell"/>
</dbReference>
<dbReference type="PROSITE" id="PS50885">
    <property type="entry name" value="HAMP"/>
    <property type="match status" value="1"/>
</dbReference>
<evidence type="ECO:0000256" key="11">
    <source>
        <dbReference type="ARBA" id="ARBA00022989"/>
    </source>
</evidence>
<evidence type="ECO:0000259" key="18">
    <source>
        <dbReference type="PROSITE" id="PS50109"/>
    </source>
</evidence>
<gene>
    <name evidence="20" type="ORF">ACA29_09520</name>
</gene>
<evidence type="ECO:0000256" key="3">
    <source>
        <dbReference type="ARBA" id="ARBA00012438"/>
    </source>
</evidence>
<dbReference type="Gene3D" id="3.30.565.10">
    <property type="entry name" value="Histidine kinase-like ATPase, C-terminal domain"/>
    <property type="match status" value="1"/>
</dbReference>
<evidence type="ECO:0000313" key="21">
    <source>
        <dbReference type="Proteomes" id="UP000053881"/>
    </source>
</evidence>
<evidence type="ECO:0000256" key="4">
    <source>
        <dbReference type="ARBA" id="ARBA00022475"/>
    </source>
</evidence>
<feature type="domain" description="Histidine kinase" evidence="18">
    <location>
        <begin position="246"/>
        <end position="460"/>
    </location>
</feature>
<dbReference type="InterPro" id="IPR004358">
    <property type="entry name" value="Sig_transdc_His_kin-like_C"/>
</dbReference>
<dbReference type="InterPro" id="IPR003594">
    <property type="entry name" value="HATPase_dom"/>
</dbReference>
<dbReference type="Gene3D" id="1.10.287.130">
    <property type="match status" value="1"/>
</dbReference>
<comment type="subcellular location">
    <subcellularLocation>
        <location evidence="2">Cell membrane</location>
        <topology evidence="2">Multi-pass membrane protein</topology>
    </subcellularLocation>
</comment>
<dbReference type="SMART" id="SM00304">
    <property type="entry name" value="HAMP"/>
    <property type="match status" value="1"/>
</dbReference>
<dbReference type="AlphaFoldDB" id="A0A0Q9Y5K9"/>
<feature type="domain" description="HAMP" evidence="19">
    <location>
        <begin position="186"/>
        <end position="238"/>
    </location>
</feature>
<evidence type="ECO:0000256" key="6">
    <source>
        <dbReference type="ARBA" id="ARBA00022679"/>
    </source>
</evidence>
<evidence type="ECO:0000256" key="14">
    <source>
        <dbReference type="ARBA" id="ARBA00023136"/>
    </source>
</evidence>
<keyword evidence="14 17" id="KW-0472">Membrane</keyword>
<dbReference type="PROSITE" id="PS50109">
    <property type="entry name" value="HIS_KIN"/>
    <property type="match status" value="1"/>
</dbReference>
<feature type="transmembrane region" description="Helical" evidence="17">
    <location>
        <begin position="6"/>
        <end position="26"/>
    </location>
</feature>
<evidence type="ECO:0000313" key="20">
    <source>
        <dbReference type="EMBL" id="KRG13066.1"/>
    </source>
</evidence>
<evidence type="ECO:0000256" key="12">
    <source>
        <dbReference type="ARBA" id="ARBA00023012"/>
    </source>
</evidence>
<evidence type="ECO:0000256" key="15">
    <source>
        <dbReference type="ARBA" id="ARBA00037219"/>
    </source>
</evidence>
<dbReference type="EC" id="2.7.13.3" evidence="3"/>
<dbReference type="InterPro" id="IPR036097">
    <property type="entry name" value="HisK_dim/P_sf"/>
</dbReference>
<protein>
    <recommendedName>
        <fullName evidence="16">Heme sensor protein HssS</fullName>
        <ecNumber evidence="3">2.7.13.3</ecNumber>
    </recommendedName>
</protein>
<evidence type="ECO:0000256" key="7">
    <source>
        <dbReference type="ARBA" id="ARBA00022692"/>
    </source>
</evidence>
<keyword evidence="9" id="KW-0418">Kinase</keyword>
<keyword evidence="7 17" id="KW-0812">Transmembrane</keyword>
<dbReference type="InterPro" id="IPR003661">
    <property type="entry name" value="HisK_dim/P_dom"/>
</dbReference>